<dbReference type="CDD" id="cd06223">
    <property type="entry name" value="PRTases_typeI"/>
    <property type="match status" value="1"/>
</dbReference>
<evidence type="ECO:0000313" key="3">
    <source>
        <dbReference type="Proteomes" id="UP001446871"/>
    </source>
</evidence>
<dbReference type="Proteomes" id="UP001446871">
    <property type="component" value="Unassembled WGS sequence"/>
</dbReference>
<name>A0ABR1WJH1_9PEZI</name>
<protein>
    <submittedName>
        <fullName evidence="2">Uracil phosphoribosyltransferase-domain-containing protein</fullName>
    </submittedName>
</protein>
<dbReference type="InterPro" id="IPR029057">
    <property type="entry name" value="PRTase-like"/>
</dbReference>
<dbReference type="Pfam" id="PF14681">
    <property type="entry name" value="UPRTase"/>
    <property type="match status" value="1"/>
</dbReference>
<accession>A0ABR1WJH1</accession>
<gene>
    <name evidence="2" type="ORF">PG996_002445</name>
</gene>
<proteinExistence type="predicted"/>
<dbReference type="SUPFAM" id="SSF53271">
    <property type="entry name" value="PRTase-like"/>
    <property type="match status" value="1"/>
</dbReference>
<keyword evidence="3" id="KW-1185">Reference proteome</keyword>
<sequence length="193" mass="21109">MSSNQRKEAPILTLIERKVSSLIEDFCAPSSSHHLMQCTIHALTRKIIFHAQGQGPWGLAKAATLIPVLRGGLPMYGSRDVDVEWLIRKPLPRLEDIKDSGPLILLDTVIATGDTLNKLCDQLLDMPGCTPRSVIIMTCYASPVALKRLAAHPVVKYLVVAKAAEQCDDNDHLVPSTNGDIGDKIYGAKCEKK</sequence>
<reference evidence="2 3" key="1">
    <citation type="submission" date="2023-01" db="EMBL/GenBank/DDBJ databases">
        <title>Analysis of 21 Apiospora genomes using comparative genomics revels a genus with tremendous synthesis potential of carbohydrate active enzymes and secondary metabolites.</title>
        <authorList>
            <person name="Sorensen T."/>
        </authorList>
    </citation>
    <scope>NUCLEOTIDE SEQUENCE [LARGE SCALE GENOMIC DNA]</scope>
    <source>
        <strain evidence="2 3">CBS 83171</strain>
    </source>
</reference>
<keyword evidence="2" id="KW-0808">Transferase</keyword>
<dbReference type="GO" id="GO:0016757">
    <property type="term" value="F:glycosyltransferase activity"/>
    <property type="evidence" value="ECO:0007669"/>
    <property type="project" value="UniProtKB-KW"/>
</dbReference>
<organism evidence="2 3">
    <name type="scientific">Apiospora saccharicola</name>
    <dbReference type="NCBI Taxonomy" id="335842"/>
    <lineage>
        <taxon>Eukaryota</taxon>
        <taxon>Fungi</taxon>
        <taxon>Dikarya</taxon>
        <taxon>Ascomycota</taxon>
        <taxon>Pezizomycotina</taxon>
        <taxon>Sordariomycetes</taxon>
        <taxon>Xylariomycetidae</taxon>
        <taxon>Amphisphaeriales</taxon>
        <taxon>Apiosporaceae</taxon>
        <taxon>Apiospora</taxon>
    </lineage>
</organism>
<evidence type="ECO:0000259" key="1">
    <source>
        <dbReference type="Pfam" id="PF14681"/>
    </source>
</evidence>
<keyword evidence="2" id="KW-0328">Glycosyltransferase</keyword>
<dbReference type="EMBL" id="JAQQWM010000001">
    <property type="protein sequence ID" value="KAK8083664.1"/>
    <property type="molecule type" value="Genomic_DNA"/>
</dbReference>
<dbReference type="Gene3D" id="3.40.50.2020">
    <property type="match status" value="1"/>
</dbReference>
<comment type="caution">
    <text evidence="2">The sequence shown here is derived from an EMBL/GenBank/DDBJ whole genome shotgun (WGS) entry which is preliminary data.</text>
</comment>
<evidence type="ECO:0000313" key="2">
    <source>
        <dbReference type="EMBL" id="KAK8083664.1"/>
    </source>
</evidence>
<dbReference type="InterPro" id="IPR000836">
    <property type="entry name" value="PRTase_dom"/>
</dbReference>
<feature type="domain" description="Phosphoribosyltransferase" evidence="1">
    <location>
        <begin position="99"/>
        <end position="187"/>
    </location>
</feature>